<dbReference type="Gene3D" id="3.40.1190.20">
    <property type="match status" value="1"/>
</dbReference>
<feature type="domain" description="Pyridoxamine kinase/Phosphomethylpyrimidine kinase" evidence="3">
    <location>
        <begin position="12"/>
        <end position="245"/>
    </location>
</feature>
<evidence type="ECO:0000256" key="2">
    <source>
        <dbReference type="ARBA" id="ARBA00012135"/>
    </source>
</evidence>
<evidence type="ECO:0000313" key="5">
    <source>
        <dbReference type="Proteomes" id="UP000009374"/>
    </source>
</evidence>
<dbReference type="Proteomes" id="UP000009374">
    <property type="component" value="Unassembled WGS sequence"/>
</dbReference>
<dbReference type="GO" id="GO:0008902">
    <property type="term" value="F:hydroxymethylpyrimidine kinase activity"/>
    <property type="evidence" value="ECO:0007669"/>
    <property type="project" value="UniProtKB-EC"/>
</dbReference>
<protein>
    <recommendedName>
        <fullName evidence="2">hydroxymethylpyrimidine kinase</fullName>
        <ecNumber evidence="2">2.7.1.49</ecNumber>
    </recommendedName>
</protein>
<proteinExistence type="predicted"/>
<dbReference type="AlphaFoldDB" id="C6HXY3"/>
<dbReference type="EC" id="2.7.1.49" evidence="2"/>
<sequence>MKGYALSVAGLDPSGGAGLYQDLRVFSALGIRGQGVPTVLTVQNLQGVGRTEPLSPELLSAMLEAVVGEGPPRAVKIGLMASSLVEELADFLDGLPKDVVRILDPVFLFGTGGSVLTPPAYRDLARSLFPRVDLVTPNLPEALELGGEIPGSRPEDLVLMARRLHDQYGVRAVLLKGGHRNGEEPRTDLFWTPSGERFFSHPFRRLPGVHGGGCTLSSLVAALLVRGESSLIDAVARALELYQMLLAQVSGEGRAVLDPDVLRPFFSSSR</sequence>
<dbReference type="InterPro" id="IPR013749">
    <property type="entry name" value="PM/HMP-P_kinase-1"/>
</dbReference>
<keyword evidence="4" id="KW-0418">Kinase</keyword>
<dbReference type="GO" id="GO:0008972">
    <property type="term" value="F:phosphomethylpyrimidine kinase activity"/>
    <property type="evidence" value="ECO:0007669"/>
    <property type="project" value="InterPro"/>
</dbReference>
<dbReference type="CDD" id="cd01169">
    <property type="entry name" value="HMPP_kinase"/>
    <property type="match status" value="1"/>
</dbReference>
<dbReference type="GO" id="GO:0009228">
    <property type="term" value="P:thiamine biosynthetic process"/>
    <property type="evidence" value="ECO:0007669"/>
    <property type="project" value="InterPro"/>
</dbReference>
<dbReference type="InterPro" id="IPR029056">
    <property type="entry name" value="Ribokinase-like"/>
</dbReference>
<dbReference type="EMBL" id="GG693875">
    <property type="protein sequence ID" value="EES52595.1"/>
    <property type="molecule type" value="Genomic_DNA"/>
</dbReference>
<organism evidence="4 5">
    <name type="scientific">Leptospirillum ferrodiazotrophum</name>
    <dbReference type="NCBI Taxonomy" id="412449"/>
    <lineage>
        <taxon>Bacteria</taxon>
        <taxon>Pseudomonadati</taxon>
        <taxon>Nitrospirota</taxon>
        <taxon>Nitrospiria</taxon>
        <taxon>Nitrospirales</taxon>
        <taxon>Nitrospiraceae</taxon>
        <taxon>Leptospirillum</taxon>
    </lineage>
</organism>
<evidence type="ECO:0000313" key="4">
    <source>
        <dbReference type="EMBL" id="EES52595.1"/>
    </source>
</evidence>
<dbReference type="GO" id="GO:0005829">
    <property type="term" value="C:cytosol"/>
    <property type="evidence" value="ECO:0007669"/>
    <property type="project" value="TreeGrafter"/>
</dbReference>
<dbReference type="Pfam" id="PF08543">
    <property type="entry name" value="Phos_pyr_kin"/>
    <property type="match status" value="1"/>
</dbReference>
<keyword evidence="4" id="KW-0808">Transferase</keyword>
<reference evidence="4 5" key="1">
    <citation type="journal article" date="2009" name="Appl. Environ. Microbiol.">
        <title>Community genomic and proteomic analyses of chemoautotrophic iron-oxidizing "Leptospirillum rubarum" (Group II) and "Leptospirillum ferrodiazotrophum" (Group III) bacteria in acid mine drainage biofilms.</title>
        <authorList>
            <person name="Goltsman D.S."/>
            <person name="Denef V.J."/>
            <person name="Singer S.W."/>
            <person name="VerBerkmoes N.C."/>
            <person name="Lefsrud M."/>
            <person name="Mueller R.S."/>
            <person name="Dick G.J."/>
            <person name="Sun C.L."/>
            <person name="Wheeler K.E."/>
            <person name="Zemla A."/>
            <person name="Baker B.J."/>
            <person name="Hauser L."/>
            <person name="Land M."/>
            <person name="Shah M.B."/>
            <person name="Thelen M.P."/>
            <person name="Hettich R.L."/>
            <person name="Banfield J.F."/>
        </authorList>
    </citation>
    <scope>NUCLEOTIDE SEQUENCE [LARGE SCALE GENOMIC DNA]</scope>
</reference>
<accession>C6HXY3</accession>
<evidence type="ECO:0000259" key="3">
    <source>
        <dbReference type="Pfam" id="PF08543"/>
    </source>
</evidence>
<comment type="pathway">
    <text evidence="1">Cofactor biosynthesis; thiamine diphosphate biosynthesis.</text>
</comment>
<dbReference type="PANTHER" id="PTHR20858:SF17">
    <property type="entry name" value="HYDROXYMETHYLPYRIMIDINE_PHOSPHOMETHYLPYRIMIDINE KINASE THI20-RELATED"/>
    <property type="match status" value="1"/>
</dbReference>
<dbReference type="PANTHER" id="PTHR20858">
    <property type="entry name" value="PHOSPHOMETHYLPYRIMIDINE KINASE"/>
    <property type="match status" value="1"/>
</dbReference>
<dbReference type="InterPro" id="IPR004399">
    <property type="entry name" value="HMP/HMP-P_kinase_dom"/>
</dbReference>
<name>C6HXY3_9BACT</name>
<evidence type="ECO:0000256" key="1">
    <source>
        <dbReference type="ARBA" id="ARBA00004948"/>
    </source>
</evidence>
<gene>
    <name evidence="4" type="ORF">UBAL3_93200097</name>
</gene>
<dbReference type="SUPFAM" id="SSF53613">
    <property type="entry name" value="Ribokinase-like"/>
    <property type="match status" value="1"/>
</dbReference>
<keyword evidence="5" id="KW-1185">Reference proteome</keyword>